<evidence type="ECO:0008006" key="9">
    <source>
        <dbReference type="Google" id="ProtNLM"/>
    </source>
</evidence>
<dbReference type="Pfam" id="PF00335">
    <property type="entry name" value="Tetraspanin"/>
    <property type="match status" value="1"/>
</dbReference>
<feature type="transmembrane region" description="Helical" evidence="6">
    <location>
        <begin position="231"/>
        <end position="253"/>
    </location>
</feature>
<evidence type="ECO:0000313" key="7">
    <source>
        <dbReference type="EMBL" id="KAL0840317.1"/>
    </source>
</evidence>
<feature type="region of interest" description="Disordered" evidence="5">
    <location>
        <begin position="281"/>
        <end position="310"/>
    </location>
</feature>
<dbReference type="PROSITE" id="PS51257">
    <property type="entry name" value="PROKAR_LIPOPROTEIN"/>
    <property type="match status" value="1"/>
</dbReference>
<comment type="caution">
    <text evidence="7">The sequence shown here is derived from an EMBL/GenBank/DDBJ whole genome shotgun (WGS) entry which is preliminary data.</text>
</comment>
<reference evidence="7 8" key="1">
    <citation type="submission" date="2024-06" db="EMBL/GenBank/DDBJ databases">
        <title>A chromosome-level genome assembly of beet webworm, Loxostege sticticalis.</title>
        <authorList>
            <person name="Zhang Y."/>
        </authorList>
    </citation>
    <scope>NUCLEOTIDE SEQUENCE [LARGE SCALE GENOMIC DNA]</scope>
    <source>
        <strain evidence="7">AQ028</strain>
        <tissue evidence="7">Male pupae</tissue>
    </source>
</reference>
<evidence type="ECO:0000256" key="4">
    <source>
        <dbReference type="ARBA" id="ARBA00023136"/>
    </source>
</evidence>
<dbReference type="Gene3D" id="1.10.1450.10">
    <property type="entry name" value="Tetraspanin"/>
    <property type="match status" value="1"/>
</dbReference>
<evidence type="ECO:0000256" key="6">
    <source>
        <dbReference type="SAM" id="Phobius"/>
    </source>
</evidence>
<dbReference type="Proteomes" id="UP001549921">
    <property type="component" value="Unassembled WGS sequence"/>
</dbReference>
<evidence type="ECO:0000256" key="5">
    <source>
        <dbReference type="SAM" id="MobiDB-lite"/>
    </source>
</evidence>
<keyword evidence="3 6" id="KW-1133">Transmembrane helix</keyword>
<feature type="transmembrane region" description="Helical" evidence="6">
    <location>
        <begin position="48"/>
        <end position="71"/>
    </location>
</feature>
<keyword evidence="2 6" id="KW-0812">Transmembrane</keyword>
<feature type="compositionally biased region" description="Acidic residues" evidence="5">
    <location>
        <begin position="294"/>
        <end position="310"/>
    </location>
</feature>
<organism evidence="7 8">
    <name type="scientific">Loxostege sticticalis</name>
    <name type="common">Beet webworm moth</name>
    <dbReference type="NCBI Taxonomy" id="481309"/>
    <lineage>
        <taxon>Eukaryota</taxon>
        <taxon>Metazoa</taxon>
        <taxon>Ecdysozoa</taxon>
        <taxon>Arthropoda</taxon>
        <taxon>Hexapoda</taxon>
        <taxon>Insecta</taxon>
        <taxon>Pterygota</taxon>
        <taxon>Neoptera</taxon>
        <taxon>Endopterygota</taxon>
        <taxon>Lepidoptera</taxon>
        <taxon>Glossata</taxon>
        <taxon>Ditrysia</taxon>
        <taxon>Pyraloidea</taxon>
        <taxon>Crambidae</taxon>
        <taxon>Pyraustinae</taxon>
        <taxon>Loxostege</taxon>
    </lineage>
</organism>
<dbReference type="GO" id="GO:0016020">
    <property type="term" value="C:membrane"/>
    <property type="evidence" value="ECO:0007669"/>
    <property type="project" value="UniProtKB-SubCell"/>
</dbReference>
<sequence>MKPDMGSNHAFVVWGSCVLWVTSVFAIAWSLLLFFCVGDILLMTGTDLVNAFVLLSGIIMLPTNISILCFVANSKKVDYKSKVVCCPLWLSIVWIIIINVAAVILCIVKIISCQELTTRYLTDSMQHYRSVPKYKHFMDDLQWSLKCCGLYSYKDWFLHDWYDKIRDYEWDPSLDRDNSLNKRSPSVTDSVPLSCCKSGSCISNYLTELGTHSINTTGCGPLLHRIVMISMSAHLVMFLLIVVLEIIILKLIMTKERQPENEKKGKHRNSDVRHIMSVKGNFDASSGSCQLNPEDSDELEQPILEDENTN</sequence>
<dbReference type="EMBL" id="JBEDNZ010000007">
    <property type="protein sequence ID" value="KAL0840317.1"/>
    <property type="molecule type" value="Genomic_DNA"/>
</dbReference>
<evidence type="ECO:0000256" key="1">
    <source>
        <dbReference type="ARBA" id="ARBA00004141"/>
    </source>
</evidence>
<protein>
    <recommendedName>
        <fullName evidence="9">Tetraspanin</fullName>
    </recommendedName>
</protein>
<evidence type="ECO:0000313" key="8">
    <source>
        <dbReference type="Proteomes" id="UP001549921"/>
    </source>
</evidence>
<dbReference type="InterPro" id="IPR008952">
    <property type="entry name" value="Tetraspanin_EC2_sf"/>
</dbReference>
<dbReference type="InterPro" id="IPR018499">
    <property type="entry name" value="Tetraspanin/Peripherin"/>
</dbReference>
<proteinExistence type="predicted"/>
<comment type="subcellular location">
    <subcellularLocation>
        <location evidence="1">Membrane</location>
        <topology evidence="1">Multi-pass membrane protein</topology>
    </subcellularLocation>
</comment>
<name>A0ABD0TAA8_LOXSC</name>
<accession>A0ABD0TAA8</accession>
<dbReference type="AlphaFoldDB" id="A0ABD0TAA8"/>
<feature type="transmembrane region" description="Helical" evidence="6">
    <location>
        <begin position="83"/>
        <end position="111"/>
    </location>
</feature>
<dbReference type="SUPFAM" id="SSF48652">
    <property type="entry name" value="Tetraspanin"/>
    <property type="match status" value="1"/>
</dbReference>
<feature type="transmembrane region" description="Helical" evidence="6">
    <location>
        <begin position="12"/>
        <end position="42"/>
    </location>
</feature>
<feature type="compositionally biased region" description="Polar residues" evidence="5">
    <location>
        <begin position="283"/>
        <end position="293"/>
    </location>
</feature>
<evidence type="ECO:0000256" key="2">
    <source>
        <dbReference type="ARBA" id="ARBA00022692"/>
    </source>
</evidence>
<evidence type="ECO:0000256" key="3">
    <source>
        <dbReference type="ARBA" id="ARBA00022989"/>
    </source>
</evidence>
<keyword evidence="4 6" id="KW-0472">Membrane</keyword>
<gene>
    <name evidence="7" type="ORF">ABMA28_015586</name>
</gene>